<dbReference type="Pfam" id="PF05235">
    <property type="entry name" value="CHAD"/>
    <property type="match status" value="1"/>
</dbReference>
<gene>
    <name evidence="5" type="ORF">BCM14_1638</name>
</gene>
<dbReference type="EMBL" id="PVTV01000013">
    <property type="protein sequence ID" value="PRY97925.1"/>
    <property type="molecule type" value="Genomic_DNA"/>
</dbReference>
<evidence type="ECO:0000256" key="1">
    <source>
        <dbReference type="SAM" id="MobiDB-lite"/>
    </source>
</evidence>
<dbReference type="PROSITE" id="PS50063">
    <property type="entry name" value="BH4_2"/>
    <property type="match status" value="1"/>
</dbReference>
<proteinExistence type="predicted"/>
<dbReference type="InterPro" id="IPR038186">
    <property type="entry name" value="CHAD_dom_sf"/>
</dbReference>
<dbReference type="InterPro" id="IPR003093">
    <property type="entry name" value="Bcl2_BH4"/>
</dbReference>
<dbReference type="PANTHER" id="PTHR39569:SF1">
    <property type="entry name" value="INORGANIC TRIPHOSPHATASE"/>
    <property type="match status" value="1"/>
</dbReference>
<evidence type="ECO:0000259" key="3">
    <source>
        <dbReference type="PROSITE" id="PS51707"/>
    </source>
</evidence>
<evidence type="ECO:0000259" key="4">
    <source>
        <dbReference type="PROSITE" id="PS51708"/>
    </source>
</evidence>
<dbReference type="SMART" id="SM01118">
    <property type="entry name" value="CYTH"/>
    <property type="match status" value="1"/>
</dbReference>
<dbReference type="InterPro" id="IPR023577">
    <property type="entry name" value="CYTH_domain"/>
</dbReference>
<feature type="domain" description="CYTH" evidence="3">
    <location>
        <begin position="1"/>
        <end position="193"/>
    </location>
</feature>
<dbReference type="InterPro" id="IPR007899">
    <property type="entry name" value="CHAD_dom"/>
</dbReference>
<comment type="caution">
    <text evidence="5">The sequence shown here is derived from an EMBL/GenBank/DDBJ whole genome shotgun (WGS) entry which is preliminary data.</text>
</comment>
<protein>
    <submittedName>
        <fullName evidence="5">CYTH domain-containing protein</fullName>
    </submittedName>
</protein>
<evidence type="ECO:0000259" key="2">
    <source>
        <dbReference type="PROSITE" id="PS50063"/>
    </source>
</evidence>
<keyword evidence="6" id="KW-1185">Reference proteome</keyword>
<dbReference type="PROSITE" id="PS51707">
    <property type="entry name" value="CYTH"/>
    <property type="match status" value="1"/>
</dbReference>
<name>A0A2T0XG70_9BURK</name>
<dbReference type="Proteomes" id="UP000238308">
    <property type="component" value="Unassembled WGS sequence"/>
</dbReference>
<organism evidence="5 6">
    <name type="scientific">Jezberella montanilacus</name>
    <dbReference type="NCBI Taxonomy" id="323426"/>
    <lineage>
        <taxon>Bacteria</taxon>
        <taxon>Pseudomonadati</taxon>
        <taxon>Pseudomonadota</taxon>
        <taxon>Betaproteobacteria</taxon>
        <taxon>Burkholderiales</taxon>
        <taxon>Alcaligenaceae</taxon>
        <taxon>Jezberella</taxon>
    </lineage>
</organism>
<evidence type="ECO:0000313" key="6">
    <source>
        <dbReference type="Proteomes" id="UP000238308"/>
    </source>
</evidence>
<dbReference type="InterPro" id="IPR039013">
    <property type="entry name" value="YgiF"/>
</dbReference>
<dbReference type="Gene3D" id="1.40.20.10">
    <property type="entry name" value="CHAD domain"/>
    <property type="match status" value="1"/>
</dbReference>
<dbReference type="PANTHER" id="PTHR39569">
    <property type="entry name" value="INORGANIC TRIPHOSPHATASE"/>
    <property type="match status" value="1"/>
</dbReference>
<feature type="domain" description="Apoptosis regulator Bcl-2 family BH4" evidence="2">
    <location>
        <begin position="41"/>
        <end position="60"/>
    </location>
</feature>
<dbReference type="GO" id="GO:0046872">
    <property type="term" value="F:metal ion binding"/>
    <property type="evidence" value="ECO:0007669"/>
    <property type="project" value="TreeGrafter"/>
</dbReference>
<dbReference type="GO" id="GO:0050355">
    <property type="term" value="F:inorganic triphosphate phosphatase activity"/>
    <property type="evidence" value="ECO:0007669"/>
    <property type="project" value="InterPro"/>
</dbReference>
<dbReference type="AlphaFoldDB" id="A0A2T0XG70"/>
<dbReference type="CDD" id="cd07756">
    <property type="entry name" value="CYTH-like_Pase_CHAD"/>
    <property type="match status" value="1"/>
</dbReference>
<dbReference type="OrthoDB" id="3034217at2"/>
<dbReference type="SUPFAM" id="SSF55154">
    <property type="entry name" value="CYTH-like phosphatases"/>
    <property type="match status" value="1"/>
</dbReference>
<dbReference type="PROSITE" id="PS51708">
    <property type="entry name" value="CHAD"/>
    <property type="match status" value="1"/>
</dbReference>
<sequence length="563" mass="62532">MAEQELKLAVPKHCRRAVAKELARGTVTQIALRAMYFDTINRSLVSKKISLRLRQEGRQWVQTLKMLGEHVLSRLELNHDRPGPILDLSVYVGTPAEPALASLTEPLQVCYETVVKRALRKIRTKQGTVEVAYDLGYLNAGQLSLPISEVEFELVSGDLSAIFHLGKKWQRSFGLIYDARSKAERGDRLMTLATKLSVANSGTVASDSIDSSKDIAWFWAQRGIGPVLLKPEMDIAAALSRVTAECLDQIARNAAILAEVDTANICRAGTPDHVHQLRVGIRRLRSAWSMFNGLTALPPMALREEIKTHFSQLGGTRDDDVLRETWLPVLEASGQPPIKLESEMTADNAGELCAGREFQSWLLDMLAWSIGVDLSPPSPPVSIALEAAPLNESAPGAADPAVGSASSQNTPFDDRATGNLQAQIIPLTPKAIVELTLTQTLSTKLKKWHKRVISEGLHFDKLDIEARHELRKRAKRLRYCLQFCEPLLPENRLKQYRKSLAVVQDVLGEMNDLSVASERFEGLKTTQPHAWFAVGWIASRLEVLTQDAMKAFKDLSGAERFWR</sequence>
<feature type="domain" description="CHAD" evidence="4">
    <location>
        <begin position="232"/>
        <end position="563"/>
    </location>
</feature>
<reference evidence="5 6" key="1">
    <citation type="submission" date="2018-03" db="EMBL/GenBank/DDBJ databases">
        <title>Genomic Encyclopedia of Type Strains, Phase III (KMG-III): the genomes of soil and plant-associated and newly described type strains.</title>
        <authorList>
            <person name="Whitman W."/>
        </authorList>
    </citation>
    <scope>NUCLEOTIDE SEQUENCE [LARGE SCALE GENOMIC DNA]</scope>
    <source>
        <strain evidence="5 6">MWH-P2sevCIIIb</strain>
    </source>
</reference>
<evidence type="ECO:0000313" key="5">
    <source>
        <dbReference type="EMBL" id="PRY97925.1"/>
    </source>
</evidence>
<dbReference type="Gene3D" id="2.40.320.10">
    <property type="entry name" value="Hypothetical Protein Pfu-838710-001"/>
    <property type="match status" value="1"/>
</dbReference>
<dbReference type="InterPro" id="IPR033469">
    <property type="entry name" value="CYTH-like_dom_sf"/>
</dbReference>
<feature type="region of interest" description="Disordered" evidence="1">
    <location>
        <begin position="394"/>
        <end position="415"/>
    </location>
</feature>
<accession>A0A2T0XG70</accession>
<dbReference type="SMART" id="SM00880">
    <property type="entry name" value="CHAD"/>
    <property type="match status" value="1"/>
</dbReference>
<dbReference type="Pfam" id="PF01928">
    <property type="entry name" value="CYTH"/>
    <property type="match status" value="1"/>
</dbReference>